<comment type="caution">
    <text evidence="2">The sequence shown here is derived from an EMBL/GenBank/DDBJ whole genome shotgun (WGS) entry which is preliminary data.</text>
</comment>
<keyword evidence="1" id="KW-0812">Transmembrane</keyword>
<proteinExistence type="predicted"/>
<keyword evidence="1" id="KW-1133">Transmembrane helix</keyword>
<dbReference type="Proteomes" id="UP001597453">
    <property type="component" value="Unassembled WGS sequence"/>
</dbReference>
<dbReference type="EMBL" id="JBHUNF010000001">
    <property type="protein sequence ID" value="MFD2673771.1"/>
    <property type="molecule type" value="Genomic_DNA"/>
</dbReference>
<evidence type="ECO:0000313" key="3">
    <source>
        <dbReference type="Proteomes" id="UP001597453"/>
    </source>
</evidence>
<accession>A0ABW5RFC5</accession>
<evidence type="ECO:0000313" key="2">
    <source>
        <dbReference type="EMBL" id="MFD2673771.1"/>
    </source>
</evidence>
<sequence length="99" mass="10891">MTSVNVIGLILIVGLQVFGIAMWGRFILDWVQVLSPSFRPKGLLLVIAELVYTVTDPPLRLVRRFVKPIPLGGASLDLAWVVVMLLIGFASSLITIYVL</sequence>
<keyword evidence="1" id="KW-0472">Membrane</keyword>
<feature type="transmembrane region" description="Helical" evidence="1">
    <location>
        <begin position="79"/>
        <end position="98"/>
    </location>
</feature>
<dbReference type="InterPro" id="IPR003425">
    <property type="entry name" value="CCB3/YggT"/>
</dbReference>
<evidence type="ECO:0000256" key="1">
    <source>
        <dbReference type="SAM" id="Phobius"/>
    </source>
</evidence>
<organism evidence="2 3">
    <name type="scientific">Gulosibacter bifidus</name>
    <dbReference type="NCBI Taxonomy" id="272239"/>
    <lineage>
        <taxon>Bacteria</taxon>
        <taxon>Bacillati</taxon>
        <taxon>Actinomycetota</taxon>
        <taxon>Actinomycetes</taxon>
        <taxon>Micrococcales</taxon>
        <taxon>Microbacteriaceae</taxon>
        <taxon>Gulosibacter</taxon>
    </lineage>
</organism>
<keyword evidence="3" id="KW-1185">Reference proteome</keyword>
<protein>
    <submittedName>
        <fullName evidence="2">YggT family protein</fullName>
    </submittedName>
</protein>
<reference evidence="3" key="1">
    <citation type="journal article" date="2019" name="Int. J. Syst. Evol. Microbiol.">
        <title>The Global Catalogue of Microorganisms (GCM) 10K type strain sequencing project: providing services to taxonomists for standard genome sequencing and annotation.</title>
        <authorList>
            <consortium name="The Broad Institute Genomics Platform"/>
            <consortium name="The Broad Institute Genome Sequencing Center for Infectious Disease"/>
            <person name="Wu L."/>
            <person name="Ma J."/>
        </authorList>
    </citation>
    <scope>NUCLEOTIDE SEQUENCE [LARGE SCALE GENOMIC DNA]</scope>
    <source>
        <strain evidence="3">TISTR 1511</strain>
    </source>
</reference>
<gene>
    <name evidence="2" type="ORF">ACFSUQ_00400</name>
</gene>
<dbReference type="Pfam" id="PF02325">
    <property type="entry name" value="CCB3_YggT"/>
    <property type="match status" value="1"/>
</dbReference>
<name>A0ABW5RFC5_9MICO</name>
<feature type="transmembrane region" description="Helical" evidence="1">
    <location>
        <begin position="6"/>
        <end position="28"/>
    </location>
</feature>